<evidence type="ECO:0000259" key="6">
    <source>
        <dbReference type="SMART" id="SM00983"/>
    </source>
</evidence>
<dbReference type="EC" id="2.7.6.2" evidence="5"/>
<dbReference type="Proteomes" id="UP000654279">
    <property type="component" value="Unassembled WGS sequence"/>
</dbReference>
<dbReference type="InterPro" id="IPR007373">
    <property type="entry name" value="Thiamin_PyroPKinase_B1-bd"/>
</dbReference>
<evidence type="ECO:0000256" key="5">
    <source>
        <dbReference type="NCBIfam" id="TIGR01378"/>
    </source>
</evidence>
<dbReference type="SMART" id="SM00983">
    <property type="entry name" value="TPK_B1_binding"/>
    <property type="match status" value="1"/>
</dbReference>
<dbReference type="InterPro" id="IPR036371">
    <property type="entry name" value="TPK_B1-bd_sf"/>
</dbReference>
<dbReference type="SUPFAM" id="SSF63999">
    <property type="entry name" value="Thiamin pyrophosphokinase, catalytic domain"/>
    <property type="match status" value="1"/>
</dbReference>
<dbReference type="GO" id="GO:0005524">
    <property type="term" value="F:ATP binding"/>
    <property type="evidence" value="ECO:0007669"/>
    <property type="project" value="UniProtKB-KW"/>
</dbReference>
<dbReference type="RefSeq" id="WP_249284767.1">
    <property type="nucleotide sequence ID" value="NZ_JACRSO010000002.1"/>
</dbReference>
<dbReference type="CDD" id="cd07995">
    <property type="entry name" value="TPK"/>
    <property type="match status" value="1"/>
</dbReference>
<dbReference type="InterPro" id="IPR006282">
    <property type="entry name" value="Thi_PPkinase"/>
</dbReference>
<comment type="caution">
    <text evidence="7">The sequence shown here is derived from an EMBL/GenBank/DDBJ whole genome shotgun (WGS) entry which is preliminary data.</text>
</comment>
<dbReference type="GO" id="GO:0030975">
    <property type="term" value="F:thiamine binding"/>
    <property type="evidence" value="ECO:0007669"/>
    <property type="project" value="InterPro"/>
</dbReference>
<dbReference type="NCBIfam" id="TIGR01378">
    <property type="entry name" value="thi_PPkinase"/>
    <property type="match status" value="1"/>
</dbReference>
<organism evidence="7 8">
    <name type="scientific">Luoshenia tenuis</name>
    <dbReference type="NCBI Taxonomy" id="2763654"/>
    <lineage>
        <taxon>Bacteria</taxon>
        <taxon>Bacillati</taxon>
        <taxon>Bacillota</taxon>
        <taxon>Clostridia</taxon>
        <taxon>Christensenellales</taxon>
        <taxon>Christensenellaceae</taxon>
        <taxon>Luoshenia</taxon>
    </lineage>
</organism>
<feature type="domain" description="Thiamin pyrophosphokinase thiamin-binding" evidence="6">
    <location>
        <begin position="149"/>
        <end position="207"/>
    </location>
</feature>
<evidence type="ECO:0000256" key="1">
    <source>
        <dbReference type="ARBA" id="ARBA00022679"/>
    </source>
</evidence>
<dbReference type="InterPro" id="IPR036759">
    <property type="entry name" value="TPK_catalytic_sf"/>
</dbReference>
<dbReference type="GO" id="GO:0009229">
    <property type="term" value="P:thiamine diphosphate biosynthetic process"/>
    <property type="evidence" value="ECO:0007669"/>
    <property type="project" value="InterPro"/>
</dbReference>
<dbReference type="GO" id="GO:0004788">
    <property type="term" value="F:thiamine diphosphokinase activity"/>
    <property type="evidence" value="ECO:0007669"/>
    <property type="project" value="UniProtKB-UniRule"/>
</dbReference>
<dbReference type="EMBL" id="JACRSO010000002">
    <property type="protein sequence ID" value="MBC8528802.1"/>
    <property type="molecule type" value="Genomic_DNA"/>
</dbReference>
<sequence length="214" mass="22855">MRAFDCLIVLGGARPPLEQLRGLAQAARWVIAADKGAEYLLEAQVPIDYLVGDMDSLPPERLQDSALAHTEVKRYPTHKDDTDAMIAAELALALGAGSIVFAAALGTRLDHMLGNIQILYKLHRDGVRAQIVQGRARAFVGSGCFTIEGEVGDTVSLFPLGRAHIADTSGLEYPVMDADLPIDRPLGVSNVLTEPQAAVTVENGYVLAVIPGED</sequence>
<evidence type="ECO:0000313" key="7">
    <source>
        <dbReference type="EMBL" id="MBC8528802.1"/>
    </source>
</evidence>
<evidence type="ECO:0000256" key="2">
    <source>
        <dbReference type="ARBA" id="ARBA00022741"/>
    </source>
</evidence>
<dbReference type="GO" id="GO:0016301">
    <property type="term" value="F:kinase activity"/>
    <property type="evidence" value="ECO:0007669"/>
    <property type="project" value="UniProtKB-KW"/>
</dbReference>
<name>A0A926CZH3_9FIRM</name>
<evidence type="ECO:0000256" key="4">
    <source>
        <dbReference type="ARBA" id="ARBA00022840"/>
    </source>
</evidence>
<reference evidence="7" key="1">
    <citation type="submission" date="2020-08" db="EMBL/GenBank/DDBJ databases">
        <title>Genome public.</title>
        <authorList>
            <person name="Liu C."/>
            <person name="Sun Q."/>
        </authorList>
    </citation>
    <scope>NUCLEOTIDE SEQUENCE</scope>
    <source>
        <strain evidence="7">NSJ-44</strain>
    </source>
</reference>
<dbReference type="Gene3D" id="3.40.50.10240">
    <property type="entry name" value="Thiamin pyrophosphokinase, catalytic domain"/>
    <property type="match status" value="1"/>
</dbReference>
<dbReference type="Pfam" id="PF04263">
    <property type="entry name" value="TPK_catalytic"/>
    <property type="match status" value="1"/>
</dbReference>
<keyword evidence="2" id="KW-0547">Nucleotide-binding</keyword>
<gene>
    <name evidence="7" type="ORF">H8699_05085</name>
</gene>
<keyword evidence="4" id="KW-0067">ATP-binding</keyword>
<dbReference type="Pfam" id="PF04265">
    <property type="entry name" value="TPK_B1_binding"/>
    <property type="match status" value="1"/>
</dbReference>
<dbReference type="AlphaFoldDB" id="A0A926CZH3"/>
<keyword evidence="1 7" id="KW-0808">Transferase</keyword>
<dbReference type="GO" id="GO:0006772">
    <property type="term" value="P:thiamine metabolic process"/>
    <property type="evidence" value="ECO:0007669"/>
    <property type="project" value="UniProtKB-UniRule"/>
</dbReference>
<dbReference type="PANTHER" id="PTHR41299">
    <property type="entry name" value="THIAMINE PYROPHOSPHOKINASE"/>
    <property type="match status" value="1"/>
</dbReference>
<dbReference type="InterPro" id="IPR007371">
    <property type="entry name" value="TPK_catalytic"/>
</dbReference>
<proteinExistence type="predicted"/>
<dbReference type="SUPFAM" id="SSF63862">
    <property type="entry name" value="Thiamin pyrophosphokinase, substrate-binding domain"/>
    <property type="match status" value="1"/>
</dbReference>
<accession>A0A926CZH3</accession>
<keyword evidence="3" id="KW-0418">Kinase</keyword>
<evidence type="ECO:0000256" key="3">
    <source>
        <dbReference type="ARBA" id="ARBA00022777"/>
    </source>
</evidence>
<keyword evidence="8" id="KW-1185">Reference proteome</keyword>
<evidence type="ECO:0000313" key="8">
    <source>
        <dbReference type="Proteomes" id="UP000654279"/>
    </source>
</evidence>
<dbReference type="PANTHER" id="PTHR41299:SF1">
    <property type="entry name" value="THIAMINE PYROPHOSPHOKINASE"/>
    <property type="match status" value="1"/>
</dbReference>
<dbReference type="InterPro" id="IPR053149">
    <property type="entry name" value="TPK"/>
</dbReference>
<protein>
    <recommendedName>
        <fullName evidence="5">Thiamine diphosphokinase</fullName>
        <ecNumber evidence="5">2.7.6.2</ecNumber>
    </recommendedName>
</protein>